<dbReference type="SUPFAM" id="SSF48452">
    <property type="entry name" value="TPR-like"/>
    <property type="match status" value="3"/>
</dbReference>
<evidence type="ECO:0000313" key="8">
    <source>
        <dbReference type="EMBL" id="CAF1169246.1"/>
    </source>
</evidence>
<dbReference type="Gene3D" id="1.25.40.10">
    <property type="entry name" value="Tetratricopeptide repeat domain"/>
    <property type="match status" value="2"/>
</dbReference>
<dbReference type="Pfam" id="PF01129">
    <property type="entry name" value="ART"/>
    <property type="match status" value="1"/>
</dbReference>
<comment type="similarity">
    <text evidence="1 7">Belongs to the Arg-specific ADP-ribosyltransferase family.</text>
</comment>
<dbReference type="PROSITE" id="PS50005">
    <property type="entry name" value="TPR"/>
    <property type="match status" value="1"/>
</dbReference>
<accession>A0A814U5Z0</accession>
<dbReference type="SMART" id="SM00028">
    <property type="entry name" value="TPR"/>
    <property type="match status" value="5"/>
</dbReference>
<proteinExistence type="inferred from homology"/>
<evidence type="ECO:0000313" key="10">
    <source>
        <dbReference type="Proteomes" id="UP000663829"/>
    </source>
</evidence>
<dbReference type="GO" id="GO:0016779">
    <property type="term" value="F:nucleotidyltransferase activity"/>
    <property type="evidence" value="ECO:0007669"/>
    <property type="project" value="UniProtKB-KW"/>
</dbReference>
<dbReference type="PROSITE" id="PS51996">
    <property type="entry name" value="TR_MART"/>
    <property type="match status" value="1"/>
</dbReference>
<comment type="caution">
    <text evidence="8">The sequence shown here is derived from an EMBL/GenBank/DDBJ whole genome shotgun (WGS) entry which is preliminary data.</text>
</comment>
<dbReference type="InterPro" id="IPR011990">
    <property type="entry name" value="TPR-like_helical_dom_sf"/>
</dbReference>
<evidence type="ECO:0000256" key="4">
    <source>
        <dbReference type="ARBA" id="ARBA00022695"/>
    </source>
</evidence>
<dbReference type="EMBL" id="CAJOBC010007456">
    <property type="protein sequence ID" value="CAF3932968.1"/>
    <property type="molecule type" value="Genomic_DNA"/>
</dbReference>
<gene>
    <name evidence="8" type="ORF">GPM918_LOCUS22092</name>
    <name evidence="9" type="ORF">SRO942_LOCUS22088</name>
</gene>
<reference evidence="8" key="1">
    <citation type="submission" date="2021-02" db="EMBL/GenBank/DDBJ databases">
        <authorList>
            <person name="Nowell W R."/>
        </authorList>
    </citation>
    <scope>NUCLEOTIDE SEQUENCE</scope>
</reference>
<keyword evidence="3 7" id="KW-0808">Transferase</keyword>
<dbReference type="EC" id="2.4.2.31" evidence="7"/>
<dbReference type="Proteomes" id="UP000681722">
    <property type="component" value="Unassembled WGS sequence"/>
</dbReference>
<comment type="catalytic activity">
    <reaction evidence="5 7">
        <text>L-arginyl-[protein] + NAD(+) = N(omega)-(ADP-D-ribosyl)-L-arginyl-[protein] + nicotinamide + H(+)</text>
        <dbReference type="Rhea" id="RHEA:19149"/>
        <dbReference type="Rhea" id="RHEA-COMP:10532"/>
        <dbReference type="Rhea" id="RHEA-COMP:15087"/>
        <dbReference type="ChEBI" id="CHEBI:15378"/>
        <dbReference type="ChEBI" id="CHEBI:17154"/>
        <dbReference type="ChEBI" id="CHEBI:29965"/>
        <dbReference type="ChEBI" id="CHEBI:57540"/>
        <dbReference type="ChEBI" id="CHEBI:142554"/>
        <dbReference type="EC" id="2.4.2.31"/>
    </reaction>
</comment>
<evidence type="ECO:0000256" key="5">
    <source>
        <dbReference type="ARBA" id="ARBA00047597"/>
    </source>
</evidence>
<dbReference type="InterPro" id="IPR019734">
    <property type="entry name" value="TPR_rpt"/>
</dbReference>
<dbReference type="Gene3D" id="3.90.176.10">
    <property type="entry name" value="Toxin ADP-ribosyltransferase, Chain A, domain 1"/>
    <property type="match status" value="1"/>
</dbReference>
<keyword evidence="7" id="KW-0521">NADP</keyword>
<evidence type="ECO:0000256" key="7">
    <source>
        <dbReference type="RuleBase" id="RU361228"/>
    </source>
</evidence>
<protein>
    <recommendedName>
        <fullName evidence="7">NAD(P)(+)--arginine ADP-ribosyltransferase</fullName>
        <ecNumber evidence="7">2.4.2.31</ecNumber>
    </recommendedName>
    <alternativeName>
        <fullName evidence="7">Mono(ADP-ribosyl)transferase</fullName>
    </alternativeName>
</protein>
<sequence>MALKIAGSPSTTFDHSPFNRNEGLYDIQPVWLDANIEKNDECLEIVHVLLSCISYMKTFNDVDVFTEYIESVGKAEQIFCILSGEFAENIISQIHNQTQIIFIYIFWMNASTYKELNICNPKVRGIFTDKCKVLEKLIQDIKFCSQISFSTYRHKNNNSNIKLLTIPSLNTEDIKFLSHVFVTKLLLKLPYPNGEDKSELINECRIHYNNDFIELERIDEFEKTYCQREAIKWYTRDCFVFRLINKALRTLNLDMIYKFRFLINDIHCLLQNAYTLRARHNLDRTYQTTTVYRGQYLTNEELKRLQIHKGSFIVFSSFLSASTSSSVALSFAVKDCNTFLESVLFEIKIEYTGLLNMPHLKVEKFSQFKSENEMLFSLGTIFQIESVNEHSDTLWVVQLRLSNDQTLNIPQKLKDIFQKSNSHEHLERFILTDQVFKADEQDFIKKCFTEEFTSNTSAKASLYISVGRLYGKIENYEMELIHYDKAVNSLPTNHSFRSLIYHSIATINFEHSDFDAVLENCQKMINAMTSNTKNLAGLICQNFANIYETIFGGNEQPIVIKVCIEVMNLLLKSFPDYFPKFVPYYAILAYISVINNDSSMANDYFNKAVNDKKYYYYLSAVFYKTLADLYYIKNKHSEAFKNYENALDQYRKAYERSSECYFIDQSFNISLFSKLRDYNERAGKYAKALEYLEIMIRIENDLVVDFVYHGRYQYLEKFLINSSGYKSQNDRNYIKGLAENQIELHRSIINYFLCFALYQRKHKNYIQELDCYEKCIKKLPMGHKLVPLFYHCIGSIHYNLRDYETAIENLKRGIYFGINKINYPSVALSYEKLAEIYDQENQFTPSHLEPGSLVLENYRKAIEIRFDT</sequence>
<dbReference type="GO" id="GO:0106274">
    <property type="term" value="F:NAD+-protein-arginine ADP-ribosyltransferase activity"/>
    <property type="evidence" value="ECO:0007669"/>
    <property type="project" value="UniProtKB-EC"/>
</dbReference>
<evidence type="ECO:0000313" key="9">
    <source>
        <dbReference type="EMBL" id="CAF3932968.1"/>
    </source>
</evidence>
<dbReference type="EMBL" id="CAJNOQ010007457">
    <property type="protein sequence ID" value="CAF1169246.1"/>
    <property type="molecule type" value="Genomic_DNA"/>
</dbReference>
<evidence type="ECO:0000256" key="3">
    <source>
        <dbReference type="ARBA" id="ARBA00022679"/>
    </source>
</evidence>
<evidence type="ECO:0000256" key="6">
    <source>
        <dbReference type="PROSITE-ProRule" id="PRU00339"/>
    </source>
</evidence>
<dbReference type="InterPro" id="IPR000768">
    <property type="entry name" value="ART"/>
</dbReference>
<keyword evidence="7" id="KW-0520">NAD</keyword>
<keyword evidence="2 7" id="KW-0328">Glycosyltransferase</keyword>
<keyword evidence="10" id="KW-1185">Reference proteome</keyword>
<keyword evidence="4" id="KW-0548">Nucleotidyltransferase</keyword>
<evidence type="ECO:0000256" key="1">
    <source>
        <dbReference type="ARBA" id="ARBA00009558"/>
    </source>
</evidence>
<feature type="repeat" description="TPR" evidence="6">
    <location>
        <begin position="460"/>
        <end position="493"/>
    </location>
</feature>
<dbReference type="AlphaFoldDB" id="A0A814U5Z0"/>
<dbReference type="SUPFAM" id="SSF56399">
    <property type="entry name" value="ADP-ribosylation"/>
    <property type="match status" value="1"/>
</dbReference>
<organism evidence="8 10">
    <name type="scientific">Didymodactylos carnosus</name>
    <dbReference type="NCBI Taxonomy" id="1234261"/>
    <lineage>
        <taxon>Eukaryota</taxon>
        <taxon>Metazoa</taxon>
        <taxon>Spiralia</taxon>
        <taxon>Gnathifera</taxon>
        <taxon>Rotifera</taxon>
        <taxon>Eurotatoria</taxon>
        <taxon>Bdelloidea</taxon>
        <taxon>Philodinida</taxon>
        <taxon>Philodinidae</taxon>
        <taxon>Didymodactylos</taxon>
    </lineage>
</organism>
<name>A0A814U5Z0_9BILA</name>
<evidence type="ECO:0000256" key="2">
    <source>
        <dbReference type="ARBA" id="ARBA00022676"/>
    </source>
</evidence>
<keyword evidence="6" id="KW-0802">TPR repeat</keyword>
<dbReference type="Proteomes" id="UP000663829">
    <property type="component" value="Unassembled WGS sequence"/>
</dbReference>